<sequence>MSRRLVVAGLVAAIGLPALAQGVQQNQSIPYPVSPQNTESQPNQNIGQGAQQRQQRVQQGGAPQDTQTPSRQGQASAPSQMGEQQSQADAQYIQQTLAAGTVALQTSIFALSKAHDPHVKQFATFEVVEQNTLSDVLHSMAEPTTTASTTPGEQQAASTAPNLSQADANAMERMSKAQAGPAFDRDYIALQLKGHQDLLSIHDRYLQGGSGNRELTDVAKLEGDRIKEHIALLQDIEKELGR</sequence>
<feature type="compositionally biased region" description="Polar residues" evidence="1">
    <location>
        <begin position="65"/>
        <end position="83"/>
    </location>
</feature>
<feature type="compositionally biased region" description="Polar residues" evidence="1">
    <location>
        <begin position="29"/>
        <end position="46"/>
    </location>
</feature>
<dbReference type="InterPro" id="IPR025419">
    <property type="entry name" value="DUF4142"/>
</dbReference>
<dbReference type="InterPro" id="IPR012347">
    <property type="entry name" value="Ferritin-like"/>
</dbReference>
<reference evidence="4 5" key="1">
    <citation type="submission" date="2021-09" db="EMBL/GenBank/DDBJ databases">
        <title>The complete genome sequence of a new microorganism.</title>
        <authorList>
            <person name="Zi Z."/>
        </authorList>
    </citation>
    <scope>NUCLEOTIDE SEQUENCE [LARGE SCALE GENOMIC DNA]</scope>
    <source>
        <strain evidence="4 5">WGZ8</strain>
    </source>
</reference>
<feature type="chain" id="PRO_5047173825" evidence="2">
    <location>
        <begin position="21"/>
        <end position="242"/>
    </location>
</feature>
<protein>
    <submittedName>
        <fullName evidence="4">DUF4142 domain-containing protein</fullName>
    </submittedName>
</protein>
<comment type="caution">
    <text evidence="4">The sequence shown here is derived from an EMBL/GenBank/DDBJ whole genome shotgun (WGS) entry which is preliminary data.</text>
</comment>
<feature type="compositionally biased region" description="Low complexity" evidence="1">
    <location>
        <begin position="47"/>
        <end position="64"/>
    </location>
</feature>
<dbReference type="Proteomes" id="UP000704176">
    <property type="component" value="Unassembled WGS sequence"/>
</dbReference>
<accession>A0ABS7VQ90</accession>
<dbReference type="Pfam" id="PF13628">
    <property type="entry name" value="DUF4142"/>
    <property type="match status" value="1"/>
</dbReference>
<evidence type="ECO:0000259" key="3">
    <source>
        <dbReference type="Pfam" id="PF13628"/>
    </source>
</evidence>
<dbReference type="RefSeq" id="WP_224314310.1">
    <property type="nucleotide sequence ID" value="NZ_JAIRBM010000011.1"/>
</dbReference>
<dbReference type="EMBL" id="JAIRBM010000011">
    <property type="protein sequence ID" value="MBZ6077690.1"/>
    <property type="molecule type" value="Genomic_DNA"/>
</dbReference>
<feature type="region of interest" description="Disordered" evidence="1">
    <location>
        <begin position="29"/>
        <end position="88"/>
    </location>
</feature>
<evidence type="ECO:0000256" key="1">
    <source>
        <dbReference type="SAM" id="MobiDB-lite"/>
    </source>
</evidence>
<gene>
    <name evidence="4" type="ORF">K9B37_15535</name>
</gene>
<evidence type="ECO:0000313" key="5">
    <source>
        <dbReference type="Proteomes" id="UP000704176"/>
    </source>
</evidence>
<feature type="region of interest" description="Disordered" evidence="1">
    <location>
        <begin position="143"/>
        <end position="162"/>
    </location>
</feature>
<evidence type="ECO:0000256" key="2">
    <source>
        <dbReference type="SAM" id="SignalP"/>
    </source>
</evidence>
<feature type="domain" description="DUF4142" evidence="3">
    <location>
        <begin position="88"/>
        <end position="235"/>
    </location>
</feature>
<keyword evidence="2" id="KW-0732">Signal</keyword>
<dbReference type="Gene3D" id="1.20.1260.10">
    <property type="match status" value="1"/>
</dbReference>
<name>A0ABS7VQ90_9HYPH</name>
<proteinExistence type="predicted"/>
<organism evidence="4 5">
    <name type="scientific">Microvirga puerhi</name>
    <dbReference type="NCBI Taxonomy" id="2876078"/>
    <lineage>
        <taxon>Bacteria</taxon>
        <taxon>Pseudomonadati</taxon>
        <taxon>Pseudomonadota</taxon>
        <taxon>Alphaproteobacteria</taxon>
        <taxon>Hyphomicrobiales</taxon>
        <taxon>Methylobacteriaceae</taxon>
        <taxon>Microvirga</taxon>
    </lineage>
</organism>
<evidence type="ECO:0000313" key="4">
    <source>
        <dbReference type="EMBL" id="MBZ6077690.1"/>
    </source>
</evidence>
<keyword evidence="5" id="KW-1185">Reference proteome</keyword>
<feature type="signal peptide" evidence="2">
    <location>
        <begin position="1"/>
        <end position="20"/>
    </location>
</feature>